<keyword evidence="1" id="KW-0472">Membrane</keyword>
<reference evidence="2" key="1">
    <citation type="journal article" date="2017" name="Science">
        <title>Giant viruses with an expanded complement of translation system components.</title>
        <authorList>
            <person name="Schulz F."/>
            <person name="Yutin N."/>
            <person name="Ivanova N.N."/>
            <person name="Ortega D.R."/>
            <person name="Lee T.K."/>
            <person name="Vierheilig J."/>
            <person name="Daims H."/>
            <person name="Horn M."/>
            <person name="Wagner M."/>
            <person name="Jensen G.J."/>
            <person name="Kyrpides N.C."/>
            <person name="Koonin E.V."/>
            <person name="Woyke T."/>
        </authorList>
    </citation>
    <scope>NUCLEOTIDE SEQUENCE</scope>
    <source>
        <strain evidence="2">HKV1</strain>
    </source>
</reference>
<feature type="transmembrane region" description="Helical" evidence="1">
    <location>
        <begin position="152"/>
        <end position="170"/>
    </location>
</feature>
<proteinExistence type="predicted"/>
<evidence type="ECO:0000313" key="2">
    <source>
        <dbReference type="EMBL" id="ARF10746.1"/>
    </source>
</evidence>
<keyword evidence="1" id="KW-1133">Transmembrane helix</keyword>
<gene>
    <name evidence="2" type="ORF">Hokovirus_3_19</name>
</gene>
<organism evidence="2">
    <name type="scientific">Hokovirus HKV1</name>
    <dbReference type="NCBI Taxonomy" id="1977638"/>
    <lineage>
        <taxon>Viruses</taxon>
        <taxon>Varidnaviria</taxon>
        <taxon>Bamfordvirae</taxon>
        <taxon>Nucleocytoviricota</taxon>
        <taxon>Megaviricetes</taxon>
        <taxon>Imitervirales</taxon>
        <taxon>Mimiviridae</taxon>
        <taxon>Klosneuvirinae</taxon>
        <taxon>Hokovirus</taxon>
    </lineage>
</organism>
<sequence>MLKITPKSFDYKNTINLNNFNKITKNDFNKITKNYFLNNKRFYETNKVNKFTKILNNNQSINKSINQESINQSINKSINQESINQSINQESINQESINQEPTKQEPIKQKIKQEVMTKQFFESPILYNSLVVINMITACNIITYYIGYRGEVSLIPILIAIFCPISYFFFDNKTKNIKLELQMFTMMLLLVILALYMEKSHEPVKFIFANKYIYMAIDQIKEKI</sequence>
<feature type="transmembrane region" description="Helical" evidence="1">
    <location>
        <begin position="179"/>
        <end position="197"/>
    </location>
</feature>
<accession>A0A1V0SG92</accession>
<evidence type="ECO:0000256" key="1">
    <source>
        <dbReference type="SAM" id="Phobius"/>
    </source>
</evidence>
<dbReference type="EMBL" id="KY684105">
    <property type="protein sequence ID" value="ARF10746.1"/>
    <property type="molecule type" value="Genomic_DNA"/>
</dbReference>
<feature type="transmembrane region" description="Helical" evidence="1">
    <location>
        <begin position="125"/>
        <end position="146"/>
    </location>
</feature>
<protein>
    <submittedName>
        <fullName evidence="2">Uncharacterized protein</fullName>
    </submittedName>
</protein>
<name>A0A1V0SG92_9VIRU</name>
<keyword evidence="1" id="KW-0812">Transmembrane</keyword>